<dbReference type="Proteomes" id="UP001321421">
    <property type="component" value="Chromosome"/>
</dbReference>
<protein>
    <submittedName>
        <fullName evidence="1">Uncharacterized protein</fullName>
    </submittedName>
</protein>
<accession>A0ABM8H762</accession>
<sequence>MLPVPVGETVGLDDGVVVVDELGVAGLVAEVLVDAVEGFAAGARCTVAGRVPQTRVGEPTTMSSPVAEAEGRGTDTRTVIVYVVAAPVVKV</sequence>
<proteinExistence type="predicted"/>
<dbReference type="EMBL" id="AP027735">
    <property type="protein sequence ID" value="BDZ56695.1"/>
    <property type="molecule type" value="Genomic_DNA"/>
</dbReference>
<gene>
    <name evidence="1" type="ORF">GCM10025872_03520</name>
</gene>
<name>A0ABM8H762_9MICO</name>
<evidence type="ECO:0000313" key="1">
    <source>
        <dbReference type="EMBL" id="BDZ56695.1"/>
    </source>
</evidence>
<reference evidence="2" key="1">
    <citation type="journal article" date="2019" name="Int. J. Syst. Evol. Microbiol.">
        <title>The Global Catalogue of Microorganisms (GCM) 10K type strain sequencing project: providing services to taxonomists for standard genome sequencing and annotation.</title>
        <authorList>
            <consortium name="The Broad Institute Genomics Platform"/>
            <consortium name="The Broad Institute Genome Sequencing Center for Infectious Disease"/>
            <person name="Wu L."/>
            <person name="Ma J."/>
        </authorList>
    </citation>
    <scope>NUCLEOTIDE SEQUENCE [LARGE SCALE GENOMIC DNA]</scope>
    <source>
        <strain evidence="2">NBRC 110608</strain>
    </source>
</reference>
<dbReference type="RefSeq" id="WP_289232142.1">
    <property type="nucleotide sequence ID" value="NZ_AP027735.1"/>
</dbReference>
<evidence type="ECO:0000313" key="2">
    <source>
        <dbReference type="Proteomes" id="UP001321421"/>
    </source>
</evidence>
<organism evidence="1 2">
    <name type="scientific">Barrientosiimonas endolithica</name>
    <dbReference type="NCBI Taxonomy" id="1535208"/>
    <lineage>
        <taxon>Bacteria</taxon>
        <taxon>Bacillati</taxon>
        <taxon>Actinomycetota</taxon>
        <taxon>Actinomycetes</taxon>
        <taxon>Micrococcales</taxon>
        <taxon>Dermacoccaceae</taxon>
        <taxon>Barrientosiimonas</taxon>
    </lineage>
</organism>
<keyword evidence="2" id="KW-1185">Reference proteome</keyword>